<dbReference type="EMBL" id="JAJGMW010000001">
    <property type="protein sequence ID" value="MCC4211107.1"/>
    <property type="molecule type" value="Genomic_DNA"/>
</dbReference>
<evidence type="ECO:0000313" key="2">
    <source>
        <dbReference type="Proteomes" id="UP001197770"/>
    </source>
</evidence>
<reference evidence="1 2" key="1">
    <citation type="submission" date="2021-11" db="EMBL/GenBank/DDBJ databases">
        <title>Seasonal and diel survey of microbial diversity of the Tyrrhenian coast.</title>
        <authorList>
            <person name="Gattoni G."/>
            <person name="Corral P."/>
        </authorList>
    </citation>
    <scope>NUCLEOTIDE SEQUENCE [LARGE SCALE GENOMIC DNA]</scope>
    <source>
        <strain evidence="1 2">Mr9</strain>
    </source>
</reference>
<accession>A0ABS8GM98</accession>
<dbReference type="Gene3D" id="3.90.550.10">
    <property type="entry name" value="Spore Coat Polysaccharide Biosynthesis Protein SpsA, Chain A"/>
    <property type="match status" value="1"/>
</dbReference>
<dbReference type="Proteomes" id="UP001197770">
    <property type="component" value="Unassembled WGS sequence"/>
</dbReference>
<proteinExistence type="predicted"/>
<organism evidence="1 2">
    <name type="scientific">Leeuwenhoekiella parthenopeia</name>
    <dbReference type="NCBI Taxonomy" id="2890320"/>
    <lineage>
        <taxon>Bacteria</taxon>
        <taxon>Pseudomonadati</taxon>
        <taxon>Bacteroidota</taxon>
        <taxon>Flavobacteriia</taxon>
        <taxon>Flavobacteriales</taxon>
        <taxon>Flavobacteriaceae</taxon>
        <taxon>Leeuwenhoekiella</taxon>
    </lineage>
</organism>
<dbReference type="SUPFAM" id="SSF53448">
    <property type="entry name" value="Nucleotide-diphospho-sugar transferases"/>
    <property type="match status" value="1"/>
</dbReference>
<keyword evidence="1" id="KW-0808">Transferase</keyword>
<gene>
    <name evidence="1" type="ORF">LLW17_00130</name>
</gene>
<dbReference type="InterPro" id="IPR029044">
    <property type="entry name" value="Nucleotide-diphossugar_trans"/>
</dbReference>
<dbReference type="GO" id="GO:0016740">
    <property type="term" value="F:transferase activity"/>
    <property type="evidence" value="ECO:0007669"/>
    <property type="project" value="UniProtKB-KW"/>
</dbReference>
<protein>
    <submittedName>
        <fullName evidence="1">Glycosyl transferase</fullName>
    </submittedName>
</protein>
<comment type="caution">
    <text evidence="1">The sequence shown here is derived from an EMBL/GenBank/DDBJ whole genome shotgun (WGS) entry which is preliminary data.</text>
</comment>
<evidence type="ECO:0000313" key="1">
    <source>
        <dbReference type="EMBL" id="MCC4211107.1"/>
    </source>
</evidence>
<keyword evidence="2" id="KW-1185">Reference proteome</keyword>
<name>A0ABS8GM98_9FLAO</name>
<sequence length="254" mass="29259">MSKKKLKEPDANSLPLVVSLTAIPSRFKTLDIVIRSVLRQKRKPEKIVLWIAKEHRKELPDNLKNLTGSIFEIRDTHLYCSHKKLIHSLEAFPDKPVVTCDDDVIYRQEWLDALYESHLENPQQIVAHRIRCIKTNKVGNALPYKKWNLDAACNPERFLPIGAEGVLYPPQVFSEQVQNEDLFLELAPKADDLWFKAIALKEGRSVRQALPKVKGAIPIIGTQKISLKSENVDQDRNRKQWDALSQYFGLQFKN</sequence>